<keyword evidence="1" id="KW-0812">Transmembrane</keyword>
<keyword evidence="3" id="KW-1185">Reference proteome</keyword>
<dbReference type="InterPro" id="IPR009339">
    <property type="entry name" value="DUF998"/>
</dbReference>
<evidence type="ECO:0000313" key="2">
    <source>
        <dbReference type="EMBL" id="SHI80282.1"/>
    </source>
</evidence>
<feature type="transmembrane region" description="Helical" evidence="1">
    <location>
        <begin position="183"/>
        <end position="203"/>
    </location>
</feature>
<evidence type="ECO:0000256" key="1">
    <source>
        <dbReference type="SAM" id="Phobius"/>
    </source>
</evidence>
<accession>A0ABY1I9B1</accession>
<dbReference type="Pfam" id="PF06197">
    <property type="entry name" value="DUF998"/>
    <property type="match status" value="1"/>
</dbReference>
<dbReference type="RefSeq" id="WP_073452541.1">
    <property type="nucleotide sequence ID" value="NZ_BDIO01000006.1"/>
</dbReference>
<protein>
    <recommendedName>
        <fullName evidence="4">DUF998 domain-containing protein</fullName>
    </recommendedName>
</protein>
<evidence type="ECO:0008006" key="4">
    <source>
        <dbReference type="Google" id="ProtNLM"/>
    </source>
</evidence>
<dbReference type="Proteomes" id="UP000184390">
    <property type="component" value="Unassembled WGS sequence"/>
</dbReference>
<sequence>MRRRALAILAVVLYNTWLAWPLNGSPAALLGYVSELAAADQPFAWFFRAADIAAAAVFAMIALLGRRGWRGWLGAHWSRRLCLALLAVAVGTALDVIFNLPCAESRDHACAAMPSMERHLHEAASVITSTAQVAMIAIVALALAARDGWTRRARQVARLAGVVTVLLLASAVAPYALPGAQGPIQIVQILLCSLWIASLAWHLPQEQHD</sequence>
<gene>
    <name evidence="2" type="ORF">SAMN05216246_10559</name>
</gene>
<comment type="caution">
    <text evidence="2">The sequence shown here is derived from an EMBL/GenBank/DDBJ whole genome shotgun (WGS) entry which is preliminary data.</text>
</comment>
<proteinExistence type="predicted"/>
<feature type="transmembrane region" description="Helical" evidence="1">
    <location>
        <begin position="45"/>
        <end position="65"/>
    </location>
</feature>
<feature type="transmembrane region" description="Helical" evidence="1">
    <location>
        <begin position="77"/>
        <end position="98"/>
    </location>
</feature>
<keyword evidence="1" id="KW-1133">Transmembrane helix</keyword>
<dbReference type="EMBL" id="FQYL01000005">
    <property type="protein sequence ID" value="SHI80282.1"/>
    <property type="molecule type" value="Genomic_DNA"/>
</dbReference>
<keyword evidence="1" id="KW-0472">Membrane</keyword>
<name>A0ABY1I9B1_9ACTO</name>
<feature type="transmembrane region" description="Helical" evidence="1">
    <location>
        <begin position="123"/>
        <end position="144"/>
    </location>
</feature>
<reference evidence="2 3" key="1">
    <citation type="submission" date="2016-11" db="EMBL/GenBank/DDBJ databases">
        <authorList>
            <person name="Varghese N."/>
            <person name="Submissions S."/>
        </authorList>
    </citation>
    <scope>NUCLEOTIDE SEQUENCE [LARGE SCALE GENOMIC DNA]</scope>
    <source>
        <strain evidence="2 3">PA</strain>
    </source>
</reference>
<feature type="transmembrane region" description="Helical" evidence="1">
    <location>
        <begin position="156"/>
        <end position="177"/>
    </location>
</feature>
<evidence type="ECO:0000313" key="3">
    <source>
        <dbReference type="Proteomes" id="UP000184390"/>
    </source>
</evidence>
<organism evidence="2 3">
    <name type="scientific">Actinomyces denticolens</name>
    <dbReference type="NCBI Taxonomy" id="52767"/>
    <lineage>
        <taxon>Bacteria</taxon>
        <taxon>Bacillati</taxon>
        <taxon>Actinomycetota</taxon>
        <taxon>Actinomycetes</taxon>
        <taxon>Actinomycetales</taxon>
        <taxon>Actinomycetaceae</taxon>
        <taxon>Actinomyces</taxon>
    </lineage>
</organism>